<reference evidence="3 4" key="1">
    <citation type="submission" date="2020-07" db="EMBL/GenBank/DDBJ databases">
        <title>Sequencing the genomes of 1000 actinobacteria strains.</title>
        <authorList>
            <person name="Klenk H.-P."/>
        </authorList>
    </citation>
    <scope>NUCLEOTIDE SEQUENCE [LARGE SCALE GENOMIC DNA]</scope>
    <source>
        <strain evidence="3 4">DSM 24723</strain>
    </source>
</reference>
<feature type="transmembrane region" description="Helical" evidence="2">
    <location>
        <begin position="6"/>
        <end position="25"/>
    </location>
</feature>
<name>A0A852WYP4_9MICO</name>
<dbReference type="Proteomes" id="UP000592181">
    <property type="component" value="Unassembled WGS sequence"/>
</dbReference>
<evidence type="ECO:0000313" key="3">
    <source>
        <dbReference type="EMBL" id="NYG36142.1"/>
    </source>
</evidence>
<evidence type="ECO:0000313" key="4">
    <source>
        <dbReference type="Proteomes" id="UP000592181"/>
    </source>
</evidence>
<proteinExistence type="predicted"/>
<feature type="region of interest" description="Disordered" evidence="1">
    <location>
        <begin position="29"/>
        <end position="66"/>
    </location>
</feature>
<gene>
    <name evidence="3" type="ORF">BJY28_000611</name>
</gene>
<keyword evidence="2" id="KW-1133">Transmembrane helix</keyword>
<dbReference type="EMBL" id="JACBZX010000001">
    <property type="protein sequence ID" value="NYG36142.1"/>
    <property type="molecule type" value="Genomic_DNA"/>
</dbReference>
<keyword evidence="4" id="KW-1185">Reference proteome</keyword>
<dbReference type="AlphaFoldDB" id="A0A852WYP4"/>
<dbReference type="RefSeq" id="WP_179461699.1">
    <property type="nucleotide sequence ID" value="NZ_JACBZX010000001.1"/>
</dbReference>
<keyword evidence="2" id="KW-0812">Transmembrane</keyword>
<organism evidence="3 4">
    <name type="scientific">Janibacter alkaliphilus</name>
    <dbReference type="NCBI Taxonomy" id="1069963"/>
    <lineage>
        <taxon>Bacteria</taxon>
        <taxon>Bacillati</taxon>
        <taxon>Actinomycetota</taxon>
        <taxon>Actinomycetes</taxon>
        <taxon>Micrococcales</taxon>
        <taxon>Intrasporangiaceae</taxon>
        <taxon>Janibacter</taxon>
    </lineage>
</organism>
<evidence type="ECO:0000256" key="1">
    <source>
        <dbReference type="SAM" id="MobiDB-lite"/>
    </source>
</evidence>
<keyword evidence="2" id="KW-0472">Membrane</keyword>
<evidence type="ECO:0000256" key="2">
    <source>
        <dbReference type="SAM" id="Phobius"/>
    </source>
</evidence>
<accession>A0A852WYP4</accession>
<sequence length="66" mass="7646">MGGEALFWIFIVVFSILMLIGFFLLDRPRKGRGVHPRLPARTDVDDPRGRHEKADRVDPRESTDRL</sequence>
<comment type="caution">
    <text evidence="3">The sequence shown here is derived from an EMBL/GenBank/DDBJ whole genome shotgun (WGS) entry which is preliminary data.</text>
</comment>
<protein>
    <submittedName>
        <fullName evidence="3">Uncharacterized protein</fullName>
    </submittedName>
</protein>
<feature type="compositionally biased region" description="Basic and acidic residues" evidence="1">
    <location>
        <begin position="40"/>
        <end position="66"/>
    </location>
</feature>